<evidence type="ECO:0000313" key="1">
    <source>
        <dbReference type="EMBL" id="HIP89350.1"/>
    </source>
</evidence>
<dbReference type="Gene3D" id="3.40.50.11570">
    <property type="entry name" value="Protein of unknown function DUF257"/>
    <property type="match status" value="1"/>
</dbReference>
<name>A0A833E4C2_9EURY</name>
<protein>
    <submittedName>
        <fullName evidence="1">Uncharacterized protein</fullName>
    </submittedName>
</protein>
<comment type="caution">
    <text evidence="1">The sequence shown here is derived from an EMBL/GenBank/DDBJ whole genome shotgun (WGS) entry which is preliminary data.</text>
</comment>
<proteinExistence type="predicted"/>
<dbReference type="Proteomes" id="UP000653692">
    <property type="component" value="Unassembled WGS sequence"/>
</dbReference>
<dbReference type="Pfam" id="PF03192">
    <property type="entry name" value="DUF257"/>
    <property type="match status" value="1"/>
</dbReference>
<organism evidence="1 2">
    <name type="scientific">Thermococcus paralvinellae</name>
    <dbReference type="NCBI Taxonomy" id="582419"/>
    <lineage>
        <taxon>Archaea</taxon>
        <taxon>Methanobacteriati</taxon>
        <taxon>Methanobacteriota</taxon>
        <taxon>Thermococci</taxon>
        <taxon>Thermococcales</taxon>
        <taxon>Thermococcaceae</taxon>
        <taxon>Thermococcus</taxon>
    </lineage>
</organism>
<dbReference type="InterPro" id="IPR005489">
    <property type="entry name" value="DUF257"/>
</dbReference>
<dbReference type="EMBL" id="DQUR01000184">
    <property type="protein sequence ID" value="HIP89350.1"/>
    <property type="molecule type" value="Genomic_DNA"/>
</dbReference>
<dbReference type="AlphaFoldDB" id="A0A833E4C2"/>
<gene>
    <name evidence="1" type="ORF">EYH24_05370</name>
</gene>
<sequence length="77" mass="8787">MAEQGFECIFSKIRAGETVLVECSSISTPEILQILLYIMEKHCRKNSIPMLIDDVADTLSEFITRLELTGAYRIVYE</sequence>
<evidence type="ECO:0000313" key="2">
    <source>
        <dbReference type="Proteomes" id="UP000653692"/>
    </source>
</evidence>
<reference evidence="1" key="1">
    <citation type="journal article" date="2020" name="ISME J.">
        <title>Gammaproteobacteria mediating utilization of methyl-, sulfur- and petroleum organic compounds in deep ocean hydrothermal plumes.</title>
        <authorList>
            <person name="Zhou Z."/>
            <person name="Liu Y."/>
            <person name="Pan J."/>
            <person name="Cron B.R."/>
            <person name="Toner B.M."/>
            <person name="Anantharaman K."/>
            <person name="Breier J.A."/>
            <person name="Dick G.J."/>
            <person name="Li M."/>
        </authorList>
    </citation>
    <scope>NUCLEOTIDE SEQUENCE</scope>
    <source>
        <strain evidence="1">SZUA-1476</strain>
    </source>
</reference>
<accession>A0A833E4C2</accession>